<comment type="subcellular location">
    <subcellularLocation>
        <location evidence="1 6">Secreted</location>
    </subcellularLocation>
</comment>
<feature type="signal peptide" evidence="6">
    <location>
        <begin position="1"/>
        <end position="30"/>
    </location>
</feature>
<comment type="similarity">
    <text evidence="2 6">Belongs to the plant self-incompatibility (S1) protein family.</text>
</comment>
<dbReference type="PANTHER" id="PTHR31232">
    <property type="match status" value="1"/>
</dbReference>
<keyword evidence="3 6" id="KW-0713">Self-incompatibility</keyword>
<dbReference type="GO" id="GO:0060320">
    <property type="term" value="P:rejection of self pollen"/>
    <property type="evidence" value="ECO:0007669"/>
    <property type="project" value="UniProtKB-KW"/>
</dbReference>
<reference evidence="7" key="1">
    <citation type="submission" date="2020-03" db="EMBL/GenBank/DDBJ databases">
        <title>A high-quality chromosome-level genome assembly of a woody plant with both climbing and erect habits, Rhamnella rubrinervis.</title>
        <authorList>
            <person name="Lu Z."/>
            <person name="Yang Y."/>
            <person name="Zhu X."/>
            <person name="Sun Y."/>
        </authorList>
    </citation>
    <scope>NUCLEOTIDE SEQUENCE</scope>
    <source>
        <strain evidence="7">BYM</strain>
        <tissue evidence="7">Leaf</tissue>
    </source>
</reference>
<dbReference type="Proteomes" id="UP000796880">
    <property type="component" value="Unassembled WGS sequence"/>
</dbReference>
<keyword evidence="4 6" id="KW-0964">Secreted</keyword>
<protein>
    <recommendedName>
        <fullName evidence="6">S-protein homolog</fullName>
    </recommendedName>
</protein>
<evidence type="ECO:0000256" key="5">
    <source>
        <dbReference type="ARBA" id="ARBA00022729"/>
    </source>
</evidence>
<evidence type="ECO:0000313" key="8">
    <source>
        <dbReference type="Proteomes" id="UP000796880"/>
    </source>
</evidence>
<evidence type="ECO:0000256" key="4">
    <source>
        <dbReference type="ARBA" id="ARBA00022525"/>
    </source>
</evidence>
<keyword evidence="5 6" id="KW-0732">Signal</keyword>
<evidence type="ECO:0000256" key="3">
    <source>
        <dbReference type="ARBA" id="ARBA00022471"/>
    </source>
</evidence>
<gene>
    <name evidence="7" type="ORF">FNV43_RR02128</name>
</gene>
<evidence type="ECO:0000313" key="7">
    <source>
        <dbReference type="EMBL" id="KAF3457470.1"/>
    </source>
</evidence>
<dbReference type="AlphaFoldDB" id="A0A8K0HT93"/>
<feature type="chain" id="PRO_5035489436" description="S-protein homolog" evidence="6">
    <location>
        <begin position="31"/>
        <end position="143"/>
    </location>
</feature>
<accession>A0A8K0HT93</accession>
<dbReference type="InterPro" id="IPR010264">
    <property type="entry name" value="Self-incomp_S1"/>
</dbReference>
<dbReference type="PANTHER" id="PTHR31232:SF149">
    <property type="entry name" value="S-PROTEIN HOMOLOG"/>
    <property type="match status" value="1"/>
</dbReference>
<dbReference type="GO" id="GO:0005576">
    <property type="term" value="C:extracellular region"/>
    <property type="evidence" value="ECO:0007669"/>
    <property type="project" value="UniProtKB-SubCell"/>
</dbReference>
<organism evidence="7 8">
    <name type="scientific">Rhamnella rubrinervis</name>
    <dbReference type="NCBI Taxonomy" id="2594499"/>
    <lineage>
        <taxon>Eukaryota</taxon>
        <taxon>Viridiplantae</taxon>
        <taxon>Streptophyta</taxon>
        <taxon>Embryophyta</taxon>
        <taxon>Tracheophyta</taxon>
        <taxon>Spermatophyta</taxon>
        <taxon>Magnoliopsida</taxon>
        <taxon>eudicotyledons</taxon>
        <taxon>Gunneridae</taxon>
        <taxon>Pentapetalae</taxon>
        <taxon>rosids</taxon>
        <taxon>fabids</taxon>
        <taxon>Rosales</taxon>
        <taxon>Rhamnaceae</taxon>
        <taxon>rhamnoid group</taxon>
        <taxon>Rhamneae</taxon>
        <taxon>Rhamnella</taxon>
    </lineage>
</organism>
<name>A0A8K0HT93_9ROSA</name>
<evidence type="ECO:0000256" key="1">
    <source>
        <dbReference type="ARBA" id="ARBA00004613"/>
    </source>
</evidence>
<comment type="caution">
    <text evidence="7">The sequence shown here is derived from an EMBL/GenBank/DDBJ whole genome shotgun (WGS) entry which is preliminary data.</text>
</comment>
<dbReference type="EMBL" id="VOIH02000001">
    <property type="protein sequence ID" value="KAF3457470.1"/>
    <property type="molecule type" value="Genomic_DNA"/>
</dbReference>
<proteinExistence type="inferred from homology"/>
<sequence>MSTFNMRNITTLLLFLVFLITATTTTRCNAGFLQKKAHIHIINNLDSGLTLTVHCKSKNSDLGAQVLPPNASWEFHFRPNFWGTTLFFCSMNWQGASKYTDIYVQNRDQPKCSVCYWSIKQSGPCMLNYGNNKYDICYPWNKY</sequence>
<evidence type="ECO:0000256" key="6">
    <source>
        <dbReference type="RuleBase" id="RU367044"/>
    </source>
</evidence>
<dbReference type="OrthoDB" id="1900999at2759"/>
<dbReference type="Pfam" id="PF05938">
    <property type="entry name" value="Self-incomp_S1"/>
    <property type="match status" value="1"/>
</dbReference>
<evidence type="ECO:0000256" key="2">
    <source>
        <dbReference type="ARBA" id="ARBA00005581"/>
    </source>
</evidence>
<keyword evidence="8" id="KW-1185">Reference proteome</keyword>